<sequence length="62" mass="7392">MVNYSFHTTAQNKSLTMVYPVPWFKMCFIFYLVYSYPCFGGSYFMEHMEILMKIPACFMFAS</sequence>
<dbReference type="AlphaFoldDB" id="A0A2P2P8Z7"/>
<reference evidence="2" key="1">
    <citation type="submission" date="2018-02" db="EMBL/GenBank/DDBJ databases">
        <title>Rhizophora mucronata_Transcriptome.</title>
        <authorList>
            <person name="Meera S.P."/>
            <person name="Sreeshan A."/>
            <person name="Augustine A."/>
        </authorList>
    </citation>
    <scope>NUCLEOTIDE SEQUENCE</scope>
    <source>
        <tissue evidence="2">Leaf</tissue>
    </source>
</reference>
<keyword evidence="1" id="KW-0812">Transmembrane</keyword>
<evidence type="ECO:0000256" key="1">
    <source>
        <dbReference type="SAM" id="Phobius"/>
    </source>
</evidence>
<dbReference type="EMBL" id="GGEC01070649">
    <property type="protein sequence ID" value="MBX51133.1"/>
    <property type="molecule type" value="Transcribed_RNA"/>
</dbReference>
<keyword evidence="1" id="KW-0472">Membrane</keyword>
<protein>
    <submittedName>
        <fullName evidence="2">Uncharacterized protein</fullName>
    </submittedName>
</protein>
<feature type="transmembrane region" description="Helical" evidence="1">
    <location>
        <begin position="23"/>
        <end position="44"/>
    </location>
</feature>
<name>A0A2P2P8Z7_RHIMU</name>
<evidence type="ECO:0000313" key="2">
    <source>
        <dbReference type="EMBL" id="MBX51133.1"/>
    </source>
</evidence>
<proteinExistence type="predicted"/>
<accession>A0A2P2P8Z7</accession>
<organism evidence="2">
    <name type="scientific">Rhizophora mucronata</name>
    <name type="common">Asiatic mangrove</name>
    <dbReference type="NCBI Taxonomy" id="61149"/>
    <lineage>
        <taxon>Eukaryota</taxon>
        <taxon>Viridiplantae</taxon>
        <taxon>Streptophyta</taxon>
        <taxon>Embryophyta</taxon>
        <taxon>Tracheophyta</taxon>
        <taxon>Spermatophyta</taxon>
        <taxon>Magnoliopsida</taxon>
        <taxon>eudicotyledons</taxon>
        <taxon>Gunneridae</taxon>
        <taxon>Pentapetalae</taxon>
        <taxon>rosids</taxon>
        <taxon>fabids</taxon>
        <taxon>Malpighiales</taxon>
        <taxon>Rhizophoraceae</taxon>
        <taxon>Rhizophora</taxon>
    </lineage>
</organism>
<keyword evidence="1" id="KW-1133">Transmembrane helix</keyword>